<dbReference type="InterPro" id="IPR000524">
    <property type="entry name" value="Tscrpt_reg_HTH_GntR"/>
</dbReference>
<keyword evidence="6" id="KW-1185">Reference proteome</keyword>
<dbReference type="InterPro" id="IPR028978">
    <property type="entry name" value="Chorismate_lyase_/UTRA_dom_sf"/>
</dbReference>
<evidence type="ECO:0000256" key="2">
    <source>
        <dbReference type="ARBA" id="ARBA00023125"/>
    </source>
</evidence>
<evidence type="ECO:0000256" key="1">
    <source>
        <dbReference type="ARBA" id="ARBA00023015"/>
    </source>
</evidence>
<dbReference type="InterPro" id="IPR050679">
    <property type="entry name" value="Bact_HTH_transcr_reg"/>
</dbReference>
<dbReference type="Gene3D" id="3.40.1410.10">
    <property type="entry name" value="Chorismate lyase-like"/>
    <property type="match status" value="1"/>
</dbReference>
<accession>A0A2P8E726</accession>
<dbReference type="PRINTS" id="PR00035">
    <property type="entry name" value="HTHGNTR"/>
</dbReference>
<sequence length="282" mass="30753">MAQQSEAVRQTRVDEAESMLRSLIAEYRRSGSHRLPPEKELSDQLGLSRTSLRAALARLQSEGEIVRRRRVGTLINRPGQRWEGRSWLAYPVDMILSLSEYLNAVGVDYTVQAVGIRRDPASEDTAIALGLSPGSPVFSASRLYEVEGEPAAFVEHSLPTVLHGRDVHIESLTEGVTTFLRDTEHIRVTRAESMFTAEAASGDLSRELQVAEGAPLLVMQARLYSEGSSPVTIGRLVFRPDVLCLVTTVSEDASPDAATGLGAMPLVKPLKDATTTADEEAR</sequence>
<organism evidence="5 6">
    <name type="scientific">Haloactinopolyspora alba</name>
    <dbReference type="NCBI Taxonomy" id="648780"/>
    <lineage>
        <taxon>Bacteria</taxon>
        <taxon>Bacillati</taxon>
        <taxon>Actinomycetota</taxon>
        <taxon>Actinomycetes</taxon>
        <taxon>Jiangellales</taxon>
        <taxon>Jiangellaceae</taxon>
        <taxon>Haloactinopolyspora</taxon>
    </lineage>
</organism>
<feature type="domain" description="HTH gntR-type" evidence="4">
    <location>
        <begin position="10"/>
        <end position="78"/>
    </location>
</feature>
<keyword evidence="3" id="KW-0804">Transcription</keyword>
<evidence type="ECO:0000313" key="6">
    <source>
        <dbReference type="Proteomes" id="UP000243528"/>
    </source>
</evidence>
<dbReference type="GO" id="GO:0003677">
    <property type="term" value="F:DNA binding"/>
    <property type="evidence" value="ECO:0007669"/>
    <property type="project" value="UniProtKB-KW"/>
</dbReference>
<dbReference type="InterPro" id="IPR036390">
    <property type="entry name" value="WH_DNA-bd_sf"/>
</dbReference>
<dbReference type="PANTHER" id="PTHR44846">
    <property type="entry name" value="MANNOSYL-D-GLYCERATE TRANSPORT/METABOLISM SYSTEM REPRESSOR MNGR-RELATED"/>
    <property type="match status" value="1"/>
</dbReference>
<proteinExistence type="predicted"/>
<keyword evidence="1" id="KW-0805">Transcription regulation</keyword>
<dbReference type="PANTHER" id="PTHR44846:SF1">
    <property type="entry name" value="MANNOSYL-D-GLYCERATE TRANSPORT_METABOLISM SYSTEM REPRESSOR MNGR-RELATED"/>
    <property type="match status" value="1"/>
</dbReference>
<dbReference type="Pfam" id="PF00392">
    <property type="entry name" value="GntR"/>
    <property type="match status" value="1"/>
</dbReference>
<dbReference type="Pfam" id="PF07702">
    <property type="entry name" value="UTRA"/>
    <property type="match status" value="1"/>
</dbReference>
<dbReference type="InterPro" id="IPR036388">
    <property type="entry name" value="WH-like_DNA-bd_sf"/>
</dbReference>
<dbReference type="SUPFAM" id="SSF46785">
    <property type="entry name" value="Winged helix' DNA-binding domain"/>
    <property type="match status" value="1"/>
</dbReference>
<dbReference type="PROSITE" id="PS50949">
    <property type="entry name" value="HTH_GNTR"/>
    <property type="match status" value="1"/>
</dbReference>
<dbReference type="SMART" id="SM00866">
    <property type="entry name" value="UTRA"/>
    <property type="match status" value="1"/>
</dbReference>
<dbReference type="AlphaFoldDB" id="A0A2P8E726"/>
<dbReference type="SUPFAM" id="SSF64288">
    <property type="entry name" value="Chorismate lyase-like"/>
    <property type="match status" value="1"/>
</dbReference>
<evidence type="ECO:0000256" key="3">
    <source>
        <dbReference type="ARBA" id="ARBA00023163"/>
    </source>
</evidence>
<gene>
    <name evidence="5" type="ORF">CLV30_104132</name>
</gene>
<dbReference type="Proteomes" id="UP000243528">
    <property type="component" value="Unassembled WGS sequence"/>
</dbReference>
<evidence type="ECO:0000259" key="4">
    <source>
        <dbReference type="PROSITE" id="PS50949"/>
    </source>
</evidence>
<dbReference type="InterPro" id="IPR011663">
    <property type="entry name" value="UTRA"/>
</dbReference>
<dbReference type="EMBL" id="PYGE01000004">
    <property type="protein sequence ID" value="PSL05266.1"/>
    <property type="molecule type" value="Genomic_DNA"/>
</dbReference>
<comment type="caution">
    <text evidence="5">The sequence shown here is derived from an EMBL/GenBank/DDBJ whole genome shotgun (WGS) entry which is preliminary data.</text>
</comment>
<protein>
    <submittedName>
        <fullName evidence="5">GntR family transcriptional regulator</fullName>
    </submittedName>
</protein>
<name>A0A2P8E726_9ACTN</name>
<evidence type="ECO:0000313" key="5">
    <source>
        <dbReference type="EMBL" id="PSL05266.1"/>
    </source>
</evidence>
<dbReference type="GO" id="GO:0003700">
    <property type="term" value="F:DNA-binding transcription factor activity"/>
    <property type="evidence" value="ECO:0007669"/>
    <property type="project" value="InterPro"/>
</dbReference>
<dbReference type="Gene3D" id="1.10.10.10">
    <property type="entry name" value="Winged helix-like DNA-binding domain superfamily/Winged helix DNA-binding domain"/>
    <property type="match status" value="1"/>
</dbReference>
<dbReference type="GO" id="GO:0045892">
    <property type="term" value="P:negative regulation of DNA-templated transcription"/>
    <property type="evidence" value="ECO:0007669"/>
    <property type="project" value="TreeGrafter"/>
</dbReference>
<dbReference type="SMART" id="SM00345">
    <property type="entry name" value="HTH_GNTR"/>
    <property type="match status" value="1"/>
</dbReference>
<reference evidence="5 6" key="1">
    <citation type="submission" date="2018-03" db="EMBL/GenBank/DDBJ databases">
        <title>Genomic Encyclopedia of Archaeal and Bacterial Type Strains, Phase II (KMG-II): from individual species to whole genera.</title>
        <authorList>
            <person name="Goeker M."/>
        </authorList>
    </citation>
    <scope>NUCLEOTIDE SEQUENCE [LARGE SCALE GENOMIC DNA]</scope>
    <source>
        <strain evidence="5 6">DSM 45211</strain>
    </source>
</reference>
<keyword evidence="2" id="KW-0238">DNA-binding</keyword>